<dbReference type="InterPro" id="IPR017596">
    <property type="entry name" value="PdhA/BkdA"/>
</dbReference>
<dbReference type="CDD" id="cd02000">
    <property type="entry name" value="TPP_E1_PDC_ADC_BCADC"/>
    <property type="match status" value="1"/>
</dbReference>
<dbReference type="NCBIfam" id="TIGR03181">
    <property type="entry name" value="PDH_E1_alph_x"/>
    <property type="match status" value="1"/>
</dbReference>
<dbReference type="Gene3D" id="3.40.50.970">
    <property type="match status" value="1"/>
</dbReference>
<comment type="subunit">
    <text evidence="4">Heterodimer of an alpha and a beta chain.</text>
</comment>
<dbReference type="PANTHER" id="PTHR43380:SF1">
    <property type="entry name" value="2-OXOISOVALERATE DEHYDROGENASE SUBUNIT ALPHA, MITOCHONDRIAL"/>
    <property type="match status" value="1"/>
</dbReference>
<dbReference type="PANTHER" id="PTHR43380">
    <property type="entry name" value="2-OXOISOVALERATE DEHYDROGENASE SUBUNIT ALPHA, MITOCHONDRIAL"/>
    <property type="match status" value="1"/>
</dbReference>
<dbReference type="InterPro" id="IPR050771">
    <property type="entry name" value="Alpha-ketoacid_DH_E1_comp"/>
</dbReference>
<evidence type="ECO:0000256" key="3">
    <source>
        <dbReference type="ARBA" id="ARBA00023052"/>
    </source>
</evidence>
<dbReference type="STRING" id="579748.TW81_03730"/>
<comment type="catalytic activity">
    <reaction evidence="4">
        <text>N(6)-[(R)-lipoyl]-L-lysyl-[protein] + pyruvate + H(+) = N(6)-[(R)-S(8)-acetyldihydrolipoyl]-L-lysyl-[protein] + CO2</text>
        <dbReference type="Rhea" id="RHEA:19189"/>
        <dbReference type="Rhea" id="RHEA-COMP:10474"/>
        <dbReference type="Rhea" id="RHEA-COMP:10478"/>
        <dbReference type="ChEBI" id="CHEBI:15361"/>
        <dbReference type="ChEBI" id="CHEBI:15378"/>
        <dbReference type="ChEBI" id="CHEBI:16526"/>
        <dbReference type="ChEBI" id="CHEBI:83099"/>
        <dbReference type="ChEBI" id="CHEBI:83111"/>
        <dbReference type="EC" id="1.2.4.1"/>
    </reaction>
</comment>
<reference evidence="6 7" key="1">
    <citation type="journal article" date="2015" name="BMC Genomics">
        <title>Genome mining reveals unlocked bioactive potential of marine Gram-negative bacteria.</title>
        <authorList>
            <person name="Machado H."/>
            <person name="Sonnenschein E.C."/>
            <person name="Melchiorsen J."/>
            <person name="Gram L."/>
        </authorList>
    </citation>
    <scope>NUCLEOTIDE SEQUENCE [LARGE SCALE GENOMIC DNA]</scope>
    <source>
        <strain evidence="6 7">S2757</strain>
    </source>
</reference>
<organism evidence="6 7">
    <name type="scientific">Vibrio galatheae</name>
    <dbReference type="NCBI Taxonomy" id="579748"/>
    <lineage>
        <taxon>Bacteria</taxon>
        <taxon>Pseudomonadati</taxon>
        <taxon>Pseudomonadota</taxon>
        <taxon>Gammaproteobacteria</taxon>
        <taxon>Vibrionales</taxon>
        <taxon>Vibrionaceae</taxon>
        <taxon>Vibrio</taxon>
    </lineage>
</organism>
<keyword evidence="2 4" id="KW-0560">Oxidoreductase</keyword>
<name>A0A0F4NP44_9VIBR</name>
<feature type="domain" description="Dehydrogenase E1 component" evidence="5">
    <location>
        <begin position="36"/>
        <end position="327"/>
    </location>
</feature>
<dbReference type="EC" id="1.2.4.1" evidence="4"/>
<dbReference type="OrthoDB" id="9766715at2"/>
<dbReference type="SUPFAM" id="SSF52518">
    <property type="entry name" value="Thiamin diphosphate-binding fold (THDP-binding)"/>
    <property type="match status" value="1"/>
</dbReference>
<proteinExistence type="predicted"/>
<dbReference type="Pfam" id="PF00676">
    <property type="entry name" value="E1_dh"/>
    <property type="match status" value="1"/>
</dbReference>
<dbReference type="PATRIC" id="fig|579748.3.peg.775"/>
<evidence type="ECO:0000256" key="2">
    <source>
        <dbReference type="ARBA" id="ARBA00023002"/>
    </source>
</evidence>
<dbReference type="Proteomes" id="UP000033673">
    <property type="component" value="Unassembled WGS sequence"/>
</dbReference>
<protein>
    <recommendedName>
        <fullName evidence="4">Pyruvate dehydrogenase E1 component subunit alpha</fullName>
        <ecNumber evidence="4">1.2.4.1</ecNumber>
    </recommendedName>
</protein>
<gene>
    <name evidence="6" type="ORF">TW81_03730</name>
</gene>
<comment type="function">
    <text evidence="4">The pyruvate dehydrogenase complex catalyzes the overall conversion of pyruvate to acetyl-CoA and CO(2). It contains multiple copies of three enzymatic components: pyruvate dehydrogenase (E1), dihydrolipoamide acetyltransferase (E2) and lipoamide dehydrogenase (E3).</text>
</comment>
<comment type="cofactor">
    <cofactor evidence="1 4">
        <name>thiamine diphosphate</name>
        <dbReference type="ChEBI" id="CHEBI:58937"/>
    </cofactor>
</comment>
<keyword evidence="7" id="KW-1185">Reference proteome</keyword>
<accession>A0A0F4NP44</accession>
<dbReference type="InterPro" id="IPR029061">
    <property type="entry name" value="THDP-binding"/>
</dbReference>
<comment type="caution">
    <text evidence="6">The sequence shown here is derived from an EMBL/GenBank/DDBJ whole genome shotgun (WGS) entry which is preliminary data.</text>
</comment>
<dbReference type="EMBL" id="JXXV01000007">
    <property type="protein sequence ID" value="KJY84649.1"/>
    <property type="molecule type" value="Genomic_DNA"/>
</dbReference>
<evidence type="ECO:0000256" key="4">
    <source>
        <dbReference type="RuleBase" id="RU366007"/>
    </source>
</evidence>
<evidence type="ECO:0000256" key="1">
    <source>
        <dbReference type="ARBA" id="ARBA00001964"/>
    </source>
</evidence>
<dbReference type="GO" id="GO:0004739">
    <property type="term" value="F:pyruvate dehydrogenase (acetyl-transferring) activity"/>
    <property type="evidence" value="ECO:0007669"/>
    <property type="project" value="UniProtKB-UniRule"/>
</dbReference>
<evidence type="ECO:0000259" key="5">
    <source>
        <dbReference type="Pfam" id="PF00676"/>
    </source>
</evidence>
<keyword evidence="3 4" id="KW-0786">Thiamine pyrophosphate</keyword>
<sequence length="368" mass="40865">MNVQTLPMLRFIDHSGEPVNQLPAWADLPTLTHFYKDMLLTRTYDNKAVALQRTGKLGTYPSHLGAEAFGIAIGHAMHPRDVFVPYYRDMPAMWVRGIPMEKNLQYWGGDERGSDFHVMLNDGTEPEHCRDLPFCVPIATQCTHAVGVAAALKIENHHHAALVTCGDGATSKGDFLESINCAGAWNLPLVFVINNNQWAISVPRALQSSAEFLSDKAKGAGIHGITVDGNDVVAVHDTVLAALDRARKGKGPTLIEAVSYRLSDHTTADDASRYRSDDELQQAWQFEPVKRLKTYLINQGAWSDAEEEAWLLDCKKQVELAVEHYVNLPPQAPETAFDYLYEHAPAELNQQRDALINKAMRMQGGKHG</sequence>
<evidence type="ECO:0000313" key="6">
    <source>
        <dbReference type="EMBL" id="KJY84649.1"/>
    </source>
</evidence>
<keyword evidence="4" id="KW-0670">Pyruvate</keyword>
<dbReference type="AlphaFoldDB" id="A0A0F4NP44"/>
<evidence type="ECO:0000313" key="7">
    <source>
        <dbReference type="Proteomes" id="UP000033673"/>
    </source>
</evidence>
<dbReference type="InterPro" id="IPR001017">
    <property type="entry name" value="DH_E1"/>
</dbReference>
<dbReference type="GO" id="GO:0009083">
    <property type="term" value="P:branched-chain amino acid catabolic process"/>
    <property type="evidence" value="ECO:0007669"/>
    <property type="project" value="TreeGrafter"/>
</dbReference>
<dbReference type="RefSeq" id="WP_045954386.1">
    <property type="nucleotide sequence ID" value="NZ_JXXV01000007.1"/>
</dbReference>